<dbReference type="CDD" id="cd00085">
    <property type="entry name" value="HNHc"/>
    <property type="match status" value="1"/>
</dbReference>
<dbReference type="EMBL" id="LAZR01008481">
    <property type="protein sequence ID" value="KKM78503.1"/>
    <property type="molecule type" value="Genomic_DNA"/>
</dbReference>
<dbReference type="AlphaFoldDB" id="A0A0F9K963"/>
<evidence type="ECO:0000313" key="2">
    <source>
        <dbReference type="EMBL" id="KKM78503.1"/>
    </source>
</evidence>
<dbReference type="Gene3D" id="1.10.30.50">
    <property type="match status" value="1"/>
</dbReference>
<sequence>MNYKQKYLKHFGYGEQDFVPCEICGKTANGGVHHIKSKGRGGSDNIENLAGLCIGCHNDCHNEILSERDMLYIHKRFMVATTGPMGKKL</sequence>
<dbReference type="Pfam" id="PF01844">
    <property type="entry name" value="HNH"/>
    <property type="match status" value="1"/>
</dbReference>
<feature type="domain" description="HNH nuclease" evidence="1">
    <location>
        <begin position="3"/>
        <end position="58"/>
    </location>
</feature>
<accession>A0A0F9K963</accession>
<comment type="caution">
    <text evidence="2">The sequence shown here is derived from an EMBL/GenBank/DDBJ whole genome shotgun (WGS) entry which is preliminary data.</text>
</comment>
<dbReference type="InterPro" id="IPR002711">
    <property type="entry name" value="HNH"/>
</dbReference>
<proteinExistence type="predicted"/>
<organism evidence="2">
    <name type="scientific">marine sediment metagenome</name>
    <dbReference type="NCBI Taxonomy" id="412755"/>
    <lineage>
        <taxon>unclassified sequences</taxon>
        <taxon>metagenomes</taxon>
        <taxon>ecological metagenomes</taxon>
    </lineage>
</organism>
<dbReference type="SMART" id="SM00507">
    <property type="entry name" value="HNHc"/>
    <property type="match status" value="1"/>
</dbReference>
<reference evidence="2" key="1">
    <citation type="journal article" date="2015" name="Nature">
        <title>Complex archaea that bridge the gap between prokaryotes and eukaryotes.</title>
        <authorList>
            <person name="Spang A."/>
            <person name="Saw J.H."/>
            <person name="Jorgensen S.L."/>
            <person name="Zaremba-Niedzwiedzka K."/>
            <person name="Martijn J."/>
            <person name="Lind A.E."/>
            <person name="van Eijk R."/>
            <person name="Schleper C."/>
            <person name="Guy L."/>
            <person name="Ettema T.J."/>
        </authorList>
    </citation>
    <scope>NUCLEOTIDE SEQUENCE</scope>
</reference>
<dbReference type="GO" id="GO:0003676">
    <property type="term" value="F:nucleic acid binding"/>
    <property type="evidence" value="ECO:0007669"/>
    <property type="project" value="InterPro"/>
</dbReference>
<protein>
    <recommendedName>
        <fullName evidence="1">HNH nuclease domain-containing protein</fullName>
    </recommendedName>
</protein>
<evidence type="ECO:0000259" key="1">
    <source>
        <dbReference type="SMART" id="SM00507"/>
    </source>
</evidence>
<dbReference type="GO" id="GO:0008270">
    <property type="term" value="F:zinc ion binding"/>
    <property type="evidence" value="ECO:0007669"/>
    <property type="project" value="InterPro"/>
</dbReference>
<dbReference type="GO" id="GO:0004519">
    <property type="term" value="F:endonuclease activity"/>
    <property type="evidence" value="ECO:0007669"/>
    <property type="project" value="InterPro"/>
</dbReference>
<dbReference type="InterPro" id="IPR003615">
    <property type="entry name" value="HNH_nuc"/>
</dbReference>
<name>A0A0F9K963_9ZZZZ</name>
<gene>
    <name evidence="2" type="ORF">LCGC14_1359310</name>
</gene>